<evidence type="ECO:0000259" key="13">
    <source>
        <dbReference type="Pfam" id="PF01467"/>
    </source>
</evidence>
<dbReference type="Pfam" id="PF01966">
    <property type="entry name" value="HD"/>
    <property type="match status" value="1"/>
</dbReference>
<dbReference type="EC" id="2.7.7.18" evidence="12"/>
<feature type="domain" description="HD" evidence="14">
    <location>
        <begin position="201"/>
        <end position="302"/>
    </location>
</feature>
<dbReference type="InterPro" id="IPR006674">
    <property type="entry name" value="HD_domain"/>
</dbReference>
<accession>A0AAJ1UX06</accession>
<keyword evidence="7 12" id="KW-0547">Nucleotide-binding</keyword>
<evidence type="ECO:0000256" key="11">
    <source>
        <dbReference type="ARBA" id="ARBA00048721"/>
    </source>
</evidence>
<dbReference type="InterPro" id="IPR004821">
    <property type="entry name" value="Cyt_trans-like"/>
</dbReference>
<evidence type="ECO:0000256" key="6">
    <source>
        <dbReference type="ARBA" id="ARBA00022723"/>
    </source>
</evidence>
<dbReference type="Proteomes" id="UP001224428">
    <property type="component" value="Unassembled WGS sequence"/>
</dbReference>
<evidence type="ECO:0000256" key="12">
    <source>
        <dbReference type="HAMAP-Rule" id="MF_00244"/>
    </source>
</evidence>
<dbReference type="NCBIfam" id="TIGR00482">
    <property type="entry name" value="nicotinate (nicotinamide) nucleotide adenylyltransferase"/>
    <property type="match status" value="1"/>
</dbReference>
<name>A0AAJ1UX06_9MOLU</name>
<keyword evidence="4 12" id="KW-0808">Transferase</keyword>
<dbReference type="NCBIfam" id="NF005519">
    <property type="entry name" value="PRK07152.1"/>
    <property type="match status" value="1"/>
</dbReference>
<evidence type="ECO:0000256" key="4">
    <source>
        <dbReference type="ARBA" id="ARBA00022679"/>
    </source>
</evidence>
<comment type="function">
    <text evidence="1 12">Catalyzes the reversible adenylation of nicotinate mononucleotide (NaMN) to nicotinic acid adenine dinucleotide (NaAD).</text>
</comment>
<dbReference type="GO" id="GO:0004515">
    <property type="term" value="F:nicotinate-nucleotide adenylyltransferase activity"/>
    <property type="evidence" value="ECO:0007669"/>
    <property type="project" value="UniProtKB-UniRule"/>
</dbReference>
<keyword evidence="5 12" id="KW-0548">Nucleotidyltransferase</keyword>
<dbReference type="HAMAP" id="MF_00244">
    <property type="entry name" value="NaMN_adenylyltr"/>
    <property type="match status" value="1"/>
</dbReference>
<evidence type="ECO:0000256" key="8">
    <source>
        <dbReference type="ARBA" id="ARBA00022801"/>
    </source>
</evidence>
<evidence type="ECO:0000256" key="5">
    <source>
        <dbReference type="ARBA" id="ARBA00022695"/>
    </source>
</evidence>
<protein>
    <recommendedName>
        <fullName evidence="12">Probable nicotinate-nucleotide adenylyltransferase</fullName>
        <ecNumber evidence="12">2.7.7.18</ecNumber>
    </recommendedName>
    <alternativeName>
        <fullName evidence="12">Deamido-NAD(+) diphosphorylase</fullName>
    </alternativeName>
    <alternativeName>
        <fullName evidence="12">Deamido-NAD(+) pyrophosphorylase</fullName>
    </alternativeName>
    <alternativeName>
        <fullName evidence="12">Nicotinate mononucleotide adenylyltransferase</fullName>
        <shortName evidence="12">NaMN adenylyltransferase</shortName>
    </alternativeName>
</protein>
<dbReference type="SUPFAM" id="SSF109604">
    <property type="entry name" value="HD-domain/PDEase-like"/>
    <property type="match status" value="1"/>
</dbReference>
<dbReference type="Pfam" id="PF01467">
    <property type="entry name" value="CTP_transf_like"/>
    <property type="match status" value="1"/>
</dbReference>
<keyword evidence="8" id="KW-0378">Hydrolase</keyword>
<evidence type="ECO:0000256" key="3">
    <source>
        <dbReference type="ARBA" id="ARBA00022642"/>
    </source>
</evidence>
<dbReference type="CDD" id="cd02165">
    <property type="entry name" value="NMNAT"/>
    <property type="match status" value="1"/>
</dbReference>
<evidence type="ECO:0000256" key="2">
    <source>
        <dbReference type="ARBA" id="ARBA00005019"/>
    </source>
</evidence>
<proteinExistence type="inferred from homology"/>
<dbReference type="InterPro" id="IPR014729">
    <property type="entry name" value="Rossmann-like_a/b/a_fold"/>
</dbReference>
<keyword evidence="6" id="KW-0479">Metal-binding</keyword>
<dbReference type="RefSeq" id="WP_283827399.1">
    <property type="nucleotide sequence ID" value="NZ_JASDDP010000024.1"/>
</dbReference>
<comment type="similarity">
    <text evidence="12">Belongs to the NadD family.</text>
</comment>
<dbReference type="InterPro" id="IPR005249">
    <property type="entry name" value="YqeK"/>
</dbReference>
<keyword evidence="16" id="KW-1185">Reference proteome</keyword>
<comment type="caution">
    <text evidence="15">The sequence shown here is derived from an EMBL/GenBank/DDBJ whole genome shotgun (WGS) entry which is preliminary data.</text>
</comment>
<dbReference type="Gene3D" id="1.10.3210.10">
    <property type="entry name" value="Hypothetical protein af1432"/>
    <property type="match status" value="1"/>
</dbReference>
<gene>
    <name evidence="12" type="primary">nadD</name>
    <name evidence="15" type="ORF">QLQ80_02945</name>
</gene>
<dbReference type="GO" id="GO:0009435">
    <property type="term" value="P:NAD+ biosynthetic process"/>
    <property type="evidence" value="ECO:0007669"/>
    <property type="project" value="UniProtKB-UniRule"/>
</dbReference>
<evidence type="ECO:0000256" key="7">
    <source>
        <dbReference type="ARBA" id="ARBA00022741"/>
    </source>
</evidence>
<dbReference type="PANTHER" id="PTHR39321">
    <property type="entry name" value="NICOTINATE-NUCLEOTIDE ADENYLYLTRANSFERASE-RELATED"/>
    <property type="match status" value="1"/>
</dbReference>
<dbReference type="PANTHER" id="PTHR39321:SF3">
    <property type="entry name" value="PHOSPHOPANTETHEINE ADENYLYLTRANSFERASE"/>
    <property type="match status" value="1"/>
</dbReference>
<feature type="domain" description="Cytidyltransferase-like" evidence="13">
    <location>
        <begin position="5"/>
        <end position="160"/>
    </location>
</feature>
<dbReference type="NCBIfam" id="TIGR00125">
    <property type="entry name" value="cyt_tran_rel"/>
    <property type="match status" value="1"/>
</dbReference>
<evidence type="ECO:0000259" key="14">
    <source>
        <dbReference type="Pfam" id="PF01966"/>
    </source>
</evidence>
<reference evidence="15" key="1">
    <citation type="submission" date="2023-05" db="EMBL/GenBank/DDBJ databases">
        <title>Mycoplasma phocimorsus sp. nov., isolated from Scandinavian patients with seal finger or septic arthritis after contact with seals.</title>
        <authorList>
            <person name="Skafte-Holm A."/>
            <person name="Pedersen T.R."/>
            <person name="Froelund M."/>
            <person name="Stegger M."/>
            <person name="Qvortrup K."/>
            <person name="Michaels D.L."/>
            <person name="Brown D.R."/>
            <person name="Jensen J.S."/>
        </authorList>
    </citation>
    <scope>NUCLEOTIDE SEQUENCE</scope>
    <source>
        <strain evidence="15">M5725</strain>
    </source>
</reference>
<dbReference type="AlphaFoldDB" id="A0AAJ1UX06"/>
<organism evidence="15 16">
    <name type="scientific">Mycoplasma phocimorsus</name>
    <dbReference type="NCBI Taxonomy" id="3045839"/>
    <lineage>
        <taxon>Bacteria</taxon>
        <taxon>Bacillati</taxon>
        <taxon>Mycoplasmatota</taxon>
        <taxon>Mollicutes</taxon>
        <taxon>Mycoplasmataceae</taxon>
        <taxon>Mycoplasma</taxon>
    </lineage>
</organism>
<comment type="pathway">
    <text evidence="2 12">Cofactor biosynthesis; NAD(+) biosynthesis; deamido-NAD(+) from nicotinate D-ribonucleotide: step 1/1.</text>
</comment>
<dbReference type="EMBL" id="JASDDP010000024">
    <property type="protein sequence ID" value="MDJ1646020.1"/>
    <property type="molecule type" value="Genomic_DNA"/>
</dbReference>
<dbReference type="GO" id="GO:0005524">
    <property type="term" value="F:ATP binding"/>
    <property type="evidence" value="ECO:0007669"/>
    <property type="project" value="UniProtKB-KW"/>
</dbReference>
<dbReference type="GO" id="GO:0046872">
    <property type="term" value="F:metal ion binding"/>
    <property type="evidence" value="ECO:0007669"/>
    <property type="project" value="UniProtKB-KW"/>
</dbReference>
<evidence type="ECO:0000313" key="15">
    <source>
        <dbReference type="EMBL" id="MDJ1646020.1"/>
    </source>
</evidence>
<dbReference type="GO" id="GO:0016787">
    <property type="term" value="F:hydrolase activity"/>
    <property type="evidence" value="ECO:0007669"/>
    <property type="project" value="UniProtKB-KW"/>
</dbReference>
<dbReference type="NCBIfam" id="TIGR00488">
    <property type="entry name" value="bis(5'-nucleosyl)-tetraphosphatase (symmetrical) YqeK"/>
    <property type="match status" value="1"/>
</dbReference>
<dbReference type="InterPro" id="IPR005248">
    <property type="entry name" value="NadD/NMNAT"/>
</dbReference>
<sequence length="352" mass="41261">MKIGLFGGSFDPIHKGHVAIAKRAIADLNLDKLIFIPTYINPFKNKMPVDPIHRINMIKLCLEDKMEISTFEVDRKGKSYTFETIKYFKHKHPNDELFLIIGSDNLPKLHKWEYIDFIAKNSKMCVYKRSKNINKINIKRFNMKLINNDIYEQSSTNYRKGDLSCVNKNVQEYIGKNKLYIEALVNSSASYWRAKHGHYAGEFARKIAKAHNFDSQKAYVAAIFHDIAKEWDEEKSKKFIKRYYGNINVQPHEYHQLCGAAWAKNVYLIDDDEIVEAIKKHTTMALELSWLDKCVFIADKICRGRKYPGIEKIRKLVLNDFDEGFKAVVNHEYENVKDKLSEQGIKIYEKWM</sequence>
<comment type="catalytic activity">
    <reaction evidence="11 12">
        <text>nicotinate beta-D-ribonucleotide + ATP + H(+) = deamido-NAD(+) + diphosphate</text>
        <dbReference type="Rhea" id="RHEA:22860"/>
        <dbReference type="ChEBI" id="CHEBI:15378"/>
        <dbReference type="ChEBI" id="CHEBI:30616"/>
        <dbReference type="ChEBI" id="CHEBI:33019"/>
        <dbReference type="ChEBI" id="CHEBI:57502"/>
        <dbReference type="ChEBI" id="CHEBI:58437"/>
        <dbReference type="EC" id="2.7.7.18"/>
    </reaction>
</comment>
<evidence type="ECO:0000256" key="1">
    <source>
        <dbReference type="ARBA" id="ARBA00002324"/>
    </source>
</evidence>
<evidence type="ECO:0000256" key="10">
    <source>
        <dbReference type="ARBA" id="ARBA00023027"/>
    </source>
</evidence>
<evidence type="ECO:0000256" key="9">
    <source>
        <dbReference type="ARBA" id="ARBA00022840"/>
    </source>
</evidence>
<keyword evidence="10 12" id="KW-0520">NAD</keyword>
<dbReference type="SUPFAM" id="SSF52374">
    <property type="entry name" value="Nucleotidylyl transferase"/>
    <property type="match status" value="1"/>
</dbReference>
<evidence type="ECO:0000313" key="16">
    <source>
        <dbReference type="Proteomes" id="UP001224428"/>
    </source>
</evidence>
<dbReference type="Gene3D" id="3.40.50.620">
    <property type="entry name" value="HUPs"/>
    <property type="match status" value="1"/>
</dbReference>
<keyword evidence="9 12" id="KW-0067">ATP-binding</keyword>
<keyword evidence="3 12" id="KW-0662">Pyridine nucleotide biosynthesis</keyword>